<feature type="region of interest" description="Disordered" evidence="1">
    <location>
        <begin position="235"/>
        <end position="533"/>
    </location>
</feature>
<evidence type="ECO:0000313" key="4">
    <source>
        <dbReference type="Proteomes" id="UP000224006"/>
    </source>
</evidence>
<feature type="compositionally biased region" description="Basic and acidic residues" evidence="1">
    <location>
        <begin position="1211"/>
        <end position="1225"/>
    </location>
</feature>
<feature type="region of interest" description="Disordered" evidence="1">
    <location>
        <begin position="92"/>
        <end position="187"/>
    </location>
</feature>
<dbReference type="STRING" id="94643.A0A2A9M9V3"/>
<feature type="compositionally biased region" description="Polar residues" evidence="1">
    <location>
        <begin position="2719"/>
        <end position="2728"/>
    </location>
</feature>
<keyword evidence="2" id="KW-1133">Transmembrane helix</keyword>
<dbReference type="OrthoDB" id="332448at2759"/>
<proteinExistence type="predicted"/>
<organism evidence="3 4">
    <name type="scientific">Besnoitia besnoiti</name>
    <name type="common">Apicomplexan protozoan</name>
    <dbReference type="NCBI Taxonomy" id="94643"/>
    <lineage>
        <taxon>Eukaryota</taxon>
        <taxon>Sar</taxon>
        <taxon>Alveolata</taxon>
        <taxon>Apicomplexa</taxon>
        <taxon>Conoidasida</taxon>
        <taxon>Coccidia</taxon>
        <taxon>Eucoccidiorida</taxon>
        <taxon>Eimeriorina</taxon>
        <taxon>Sarcocystidae</taxon>
        <taxon>Besnoitia</taxon>
    </lineage>
</organism>
<feature type="compositionally biased region" description="Polar residues" evidence="1">
    <location>
        <begin position="3965"/>
        <end position="3976"/>
    </location>
</feature>
<protein>
    <recommendedName>
        <fullName evidence="5">Transmembrane protein</fullName>
    </recommendedName>
</protein>
<feature type="region of interest" description="Disordered" evidence="1">
    <location>
        <begin position="1593"/>
        <end position="1637"/>
    </location>
</feature>
<feature type="compositionally biased region" description="Basic and acidic residues" evidence="1">
    <location>
        <begin position="1163"/>
        <end position="1201"/>
    </location>
</feature>
<feature type="compositionally biased region" description="Basic and acidic residues" evidence="1">
    <location>
        <begin position="964"/>
        <end position="991"/>
    </location>
</feature>
<feature type="region of interest" description="Disordered" evidence="1">
    <location>
        <begin position="852"/>
        <end position="1009"/>
    </location>
</feature>
<feature type="compositionally biased region" description="Polar residues" evidence="1">
    <location>
        <begin position="2069"/>
        <end position="2078"/>
    </location>
</feature>
<feature type="compositionally biased region" description="Basic and acidic residues" evidence="1">
    <location>
        <begin position="1691"/>
        <end position="1705"/>
    </location>
</feature>
<feature type="region of interest" description="Disordered" evidence="1">
    <location>
        <begin position="2419"/>
        <end position="2479"/>
    </location>
</feature>
<feature type="compositionally biased region" description="Basic and acidic residues" evidence="1">
    <location>
        <begin position="429"/>
        <end position="441"/>
    </location>
</feature>
<feature type="compositionally biased region" description="Basic and acidic residues" evidence="1">
    <location>
        <begin position="2368"/>
        <end position="2377"/>
    </location>
</feature>
<feature type="region of interest" description="Disordered" evidence="1">
    <location>
        <begin position="3740"/>
        <end position="3790"/>
    </location>
</feature>
<evidence type="ECO:0000256" key="2">
    <source>
        <dbReference type="SAM" id="Phobius"/>
    </source>
</evidence>
<accession>A0A2A9M9V3</accession>
<feature type="compositionally biased region" description="Polar residues" evidence="1">
    <location>
        <begin position="2145"/>
        <end position="2154"/>
    </location>
</feature>
<feature type="compositionally biased region" description="Low complexity" evidence="1">
    <location>
        <begin position="2155"/>
        <end position="2171"/>
    </location>
</feature>
<feature type="compositionally biased region" description="Basic and acidic residues" evidence="1">
    <location>
        <begin position="621"/>
        <end position="633"/>
    </location>
</feature>
<feature type="compositionally biased region" description="Low complexity" evidence="1">
    <location>
        <begin position="3936"/>
        <end position="3954"/>
    </location>
</feature>
<keyword evidence="4" id="KW-1185">Reference proteome</keyword>
<feature type="region of interest" description="Disordered" evidence="1">
    <location>
        <begin position="4055"/>
        <end position="4108"/>
    </location>
</feature>
<feature type="region of interest" description="Disordered" evidence="1">
    <location>
        <begin position="2681"/>
        <end position="2769"/>
    </location>
</feature>
<comment type="caution">
    <text evidence="3">The sequence shown here is derived from an EMBL/GenBank/DDBJ whole genome shotgun (WGS) entry which is preliminary data.</text>
</comment>
<reference evidence="3 4" key="1">
    <citation type="submission" date="2017-09" db="EMBL/GenBank/DDBJ databases">
        <title>Genome sequencing of Besnoitia besnoiti strain Bb-Ger1.</title>
        <authorList>
            <person name="Schares G."/>
            <person name="Venepally P."/>
            <person name="Lorenzi H.A."/>
        </authorList>
    </citation>
    <scope>NUCLEOTIDE SEQUENCE [LARGE SCALE GENOMIC DNA]</scope>
    <source>
        <strain evidence="3 4">Bb-Ger1</strain>
    </source>
</reference>
<feature type="compositionally biased region" description="Basic and acidic residues" evidence="1">
    <location>
        <begin position="862"/>
        <end position="885"/>
    </location>
</feature>
<feature type="compositionally biased region" description="Basic and acidic residues" evidence="1">
    <location>
        <begin position="1619"/>
        <end position="1632"/>
    </location>
</feature>
<feature type="transmembrane region" description="Helical" evidence="2">
    <location>
        <begin position="4380"/>
        <end position="4404"/>
    </location>
</feature>
<feature type="compositionally biased region" description="Low complexity" evidence="1">
    <location>
        <begin position="3844"/>
        <end position="3863"/>
    </location>
</feature>
<feature type="region of interest" description="Disordered" evidence="1">
    <location>
        <begin position="601"/>
        <end position="652"/>
    </location>
</feature>
<feature type="region of interest" description="Disordered" evidence="1">
    <location>
        <begin position="3627"/>
        <end position="3718"/>
    </location>
</feature>
<feature type="compositionally biased region" description="Basic and acidic residues" evidence="1">
    <location>
        <begin position="1262"/>
        <end position="1281"/>
    </location>
</feature>
<feature type="region of interest" description="Disordered" evidence="1">
    <location>
        <begin position="2060"/>
        <end position="2182"/>
    </location>
</feature>
<feature type="compositionally biased region" description="Basic and acidic residues" evidence="1">
    <location>
        <begin position="493"/>
        <end position="503"/>
    </location>
</feature>
<feature type="region of interest" description="Disordered" evidence="1">
    <location>
        <begin position="3936"/>
        <end position="4042"/>
    </location>
</feature>
<feature type="region of interest" description="Disordered" evidence="1">
    <location>
        <begin position="2359"/>
        <end position="2386"/>
    </location>
</feature>
<feature type="compositionally biased region" description="Basic and acidic residues" evidence="1">
    <location>
        <begin position="110"/>
        <end position="129"/>
    </location>
</feature>
<feature type="compositionally biased region" description="Basic and acidic residues" evidence="1">
    <location>
        <begin position="1039"/>
        <end position="1051"/>
    </location>
</feature>
<evidence type="ECO:0000313" key="3">
    <source>
        <dbReference type="EMBL" id="PFH32160.1"/>
    </source>
</evidence>
<feature type="region of interest" description="Disordered" evidence="1">
    <location>
        <begin position="1797"/>
        <end position="1834"/>
    </location>
</feature>
<feature type="transmembrane region" description="Helical" evidence="2">
    <location>
        <begin position="4463"/>
        <end position="4485"/>
    </location>
</feature>
<dbReference type="VEuPathDB" id="ToxoDB:BESB_021010"/>
<dbReference type="RefSeq" id="XP_029216169.1">
    <property type="nucleotide sequence ID" value="XM_029360810.1"/>
</dbReference>
<feature type="region of interest" description="Disordered" evidence="1">
    <location>
        <begin position="1"/>
        <end position="20"/>
    </location>
</feature>
<feature type="transmembrane region" description="Helical" evidence="2">
    <location>
        <begin position="2962"/>
        <end position="2980"/>
    </location>
</feature>
<feature type="region of interest" description="Disordered" evidence="1">
    <location>
        <begin position="3332"/>
        <end position="3383"/>
    </location>
</feature>
<feature type="compositionally biased region" description="Basic and acidic residues" evidence="1">
    <location>
        <begin position="512"/>
        <end position="524"/>
    </location>
</feature>
<dbReference type="GeneID" id="40307162"/>
<feature type="compositionally biased region" description="Basic and acidic residues" evidence="1">
    <location>
        <begin position="2681"/>
        <end position="2695"/>
    </location>
</feature>
<feature type="region of interest" description="Disordered" evidence="1">
    <location>
        <begin position="1680"/>
        <end position="1726"/>
    </location>
</feature>
<sequence>MLLPACPASKPSIPPTPASLQGSGSRHIRLLLDLNFVCFLLQVLATGGCSSVTSRADLLPCTCGGGGTIYSSFHKKLFVHNRLQTAVVSAASPFSRASPPPGSLASGADEPAKKRETGAGEGAEDRRESAAVGEGAGAAGDATEGPPPAGAGVTGGQEAAATPEAAARPAASAARGEGGHASRSSVAAPQPNVVLSLTEVTSFQPTVLPGCLFAPFLNVEIDSAVAVLPATTRCEWRGRPGKNRKNGLRRRGDSARDPSGQTASWSAGDRRRRSGGGLGDRDELDTPSAGERQRELERAAEALAAGAEEASEAGGENVAPVDMQRRRGATGGMPPARDEGDSEGTGTGSQRSTGNHERPEMPAGPKAQGNQRTSTDDKQTGAQPGTAERRSEDAETLGTSVTKNAATEFDDTATPTETCGDKAAAGDAQRPRRATEEEAREPASSAALPATAPAAEPVVDEERETRREKVATEEVLAYASDTKVAMSQCGGENNRHEGQEDSKNAGTQEGSSEERRQTSHHRAEGDDEGDTLGERAEVLGDPELPSGDLVVVGTLLLHGGANGASLRVLQPLHLHAASGSVRLRQQSKLVFARLSVSSTAANADPRGHRRGGQATFSFCPGHEDPLDQADESHASPSAVSSPPAPLSSEPFSSFPASCRAPSVDLNFPILSASGSVQIDTSASVLFSPFLSVRGDDMSGGTSPFPASSALAAGAALALTPPSGAVFAEGELIIHGSVRASLPSAAFAASRGAGASRSVAPPVLVPLFPPPPVLAYGQVGVTLGDDVQRLQNMILFSEGVVRIHSRQESASEEEEEHRCDLRAQRQPANPCDAMDSFLHAFLSPAVAALKTLGDADPQVAKPRKSERERSELTPRPPRDMQGRKADQTPQTIGDRTEERGAAGGGTAASPHAPDCQAGSPAASPSGRRKKQAASAHRVLASDMPLAGSAPEACARSPLAGPSACGREEGDLEDSTHGGGGEDDRAHDARNGDAGRGSRGGLAPREAPGEPARWLHMQRRLAELAAHFLSALSLDYAVRVPVDRPKDPGDAEKAVGGAPTAYPSESRSASASEREAETNGDCGPPAETDRHCNANRKDMLGHVEDENCPPAGEASDLEQHAGDEVERLSAGNEAPPGSERANRPWEQATDSVDEAKPGSTNTADGDTKEGRREAEGKSREEESADTREEKVQRTGDEGAEPRSPEGSSVDASKAPERPPAADDRPREASAAPGAQPQLDIRLDTEGQVSQVVRHGDGGSDTPQSEEREQPRDAPKHLEGKPEAAGEEACTGEETSLPSREATDPVQRDAGTAGGGSARPGRLTGAGEVGDNMRGPCERRASSGDAGQIGRSAMPVRADSARQQERDVRKEIRNLLSATQPTCRSHQDAPARIRALLRMGNDEDNARSVPRDAVAFWELVEAMNDAGAPRFVPPPLVELLLGRVTLQTETGGEACGGSRSSAASALQDESASSGLLKTVRLDGAAQHLQGARDALAPPPDQGIGSYPLDTNCPLLRPFLPSPPRAPLPHSPSVSLASAAARGRVFALSGRLACGRASHPVPTWTPHGLLTAAWLCRAEQSGRDFDTLNQANVKCEGAADRRRDDGRAERGERAGQAAATGGDVERPPQHRGDVRTQPEQADAALEQRGGEVGGLREAVTKLVELPGSTYQSWDPTWRVESFDEARQGAARQLKARSESRGPETEDEHPGRRRLGAGEAAPQSDPDEDRRNAFSGEVERLCDGAARGAAGTETAETAACQPLVGDASPRAGDCPEQPRALSVLLAAPLYRKQSVRDRCFGKKKHTHNSQHRPTESRLPLPEQGGLSYHPRSQGALGGPRLSAAYPADRWPPLEVVKSLDGLRRAAAFSGPWRPGASPSASPHGSVHLPFDVLVYGHKGVVVAESSRVSGAAVLLCGGTGPVKVEGKVTARARGCKPGEGPGAGSRNPAAPPQPPADVSRSLASAAGERNADPSSPAAAGVRDNRGDAVPSDPETVLDALSSPPSPTVASSSPAFCGAGGGGHVGRGGDGVDPRTGRLCVGTGGRSYDIVANALPASGAQAQARALSQAAMASESQRGRTSPQSPSGHGSGAGKGGPEARAAVGLRRRDTEEVVASSLSGENNGMGASRNSSGEQTAEAAAASEHDIDKTSQTAGDTNVSSGSSAATGATDEATGAPSPHAHPGSPIIPAERLLTRLPTTSASGGGGDPRRSGAGGGLVWLEGFEVEVSGVVEVDGADAEAMQDVPVDDAVRRALIEEEQAKKLEQAHGAAEPEGREASAIREQDLAYAGYRQWQALALPAAIRDVLAYELTMGMVGVLPMHGAARRDQGSAAEEGVDIVRRRGTQKRGLEGLRNWPLKSDAEDIEDLMPDGKAGDSRHPGSVERSGTWLPAFPAGRRDAYQGIHSASELPGWSLSGFAGSFLSKDEDMTSEPESASRGAPRRQAFADNDLGQQVSGAPGLRNNEVTDDGASLTSQAGHLPYDSSSKVSVAASLSGDPLRVPRHPNPGGAGNYIGVDLRMPRDFTSISLPSDEQPLVEKRREKKEERSAAAAYLATALVDPSQAGQGGGAGGSIIVRTYALKGSGLLSARGGKGGRCTGGGGGGGVVGIEWLAERSFATPERGGRGRLPSEEIEHIENSAKAVGNGDQGRRLGDCLQQDAPVLTVVNCTPIPASGHNIDEGEAARHELSVQRQTVDDSESKQSTGSPRSPPGPASPCTACASEAASSQPSRAAQGTDAAHQRVHAVNDTQPQQLSIDPLSGDESNSSTGPAPKAYHGMRTAAFLGSPILAPLLEPSASELGDEILWLSRMHSSPFPVAALADALAKYPLQFAGMFTGRVDVSGGASDDSQVCELLQLPAGQKGFGGQVVALPSSVGDPTSCPAGRAGWQCVPCPLGYFHSPGEGFCRACTNKPEETAVYVDAPWLGGGSTTSRHCPYACLPGLPDVTVNPRCLPPFLFLLETFRTHAFGFGLLFGVLFLAVAFLVKLAQLLDWRYEPSVQFEVTPRLEGPLSVDLHLNNPAASSLAGEPMFESKLISAPIRQRQARSSLVRSCQSPGGGVVPESGTGASPLSAAALGSSTSALLRKTIQERRSVRMSRPYLTMEDLPYHVQRIILFGSNTPVDPWGLDAVPPPFLAPLVVPEHYAAFACHVNALCSYTRGFVFAYSVLRAVYLPAAALLLEAARRRHASQLISFILSLDNTASRRDGPRHAFSRRTSAYQSPFAFWRSIRARELSFGIKVTVSPCLGVCCLDVLDFDRNPFDFHLYPHSPMVILPTDTRMLSPQAPGAERHANASPSPASSRSASTSPRSRRRRGARGFFANCRWRAFWRGFTDEGVSEAGPEGGKAPCDELVFSGGRRHRRGEQAENTGRWRGTGGNRGRNSGRRGGSPFVEALQQIVGRGTIQSTRGCLALSVAVRYACPRSLQPSAIGVYASSTPRARRISLAWTPLALGGGLPDEGDEFLLWRLSPGVAAVFELQDGIRKLSTQFLLPHRLKASLCIFPIEGFVTTGDRCQRLAHLPSEAVGPQKFDAIQAAPPGRNTATSNTVSGNRCGAVSVFLAAADRFARPCALSPYSTSTLRVPWLHQEDAWADGFVAPLESDESSADGRKRLPARSRIPLCGRPASTALTCTTGERASHHRNVGKPETFGSNSVPAGSASFEERASPFSARDRSLPGTARRLGYAGSAGSRSRESFDSPGSGSIPDSRVCSPPPPFTASVNLAGQESARRVRSGFAGLARLLSFTSSGSSSSPPGSCLESSGSPTGSQAPYPLSVTSPPPYQGGQTEPLFTADYSPGPLGAAATSQLTPASMAHYKPVSKYREFPEIAYVAGDTNVSSPHSPMSWLPSWVSSSAPASSSQSQSHAEPSLMAAPDSYPVHAAAGYLKTPDEPSWGSTGRLRVRRLRQNVMALVITELPPAPLPSHGSASGDAAATREDVGLPTLPSLAAPPSAAALTSPLDPSRLHPLNVSAASYVSPSSQRPGAGGRVARDGSRLSPTPSFSLVGRFDRYAGTGTASGGSGHGQSPSPFSGCYTEEQGSRQMSSPHDTGEVVMLPLLSETSVSSSTEGFGDPPQVPDSPRGYAATAGNESDSLDASPCSSPRGTQRRKLPPTVHTGTAVAALKGRQVLVPGGLRCDTSGTPQAVTSPDVLHGEQSHDRECAKVGVAPLAHVPAPGLPDVRDTEAGGHRETSGHWTTVMVERQPWPSAVRDVSQSATRNCGTRRHMYERLPGRNGMGAAATGTAVAAAAIGELRRRLLQSLGGTQAVSYPAPSSGVPRDGTTVPAPVHEALRRTERASYAGLCDLRHAESWTECLRAAVGVDREGVNGDERSHRGASEAGDPTFAFLPYIEEETSSENAWLPLGRWIERAASAAQRRVWKRGQTNAISTILFATFTSLFILHGVATLVQYHTMYHASHPPSSPFSISSRSAAIPPLLSPDAPAPLPFHVPSTLSAASIQSIPVPFPDRLHLLVATLCPPFVEVFAIITGILFMIRGNPQQGKLFLMSLLASVPRHLIGCALRVWERPQYNFIILDLLELVFFLCLKTALLVAGGMCLADVQHQLETADDVSPDGVESIVLVSSSAVRYVVILKQHQNSAHAAGLVSPALILLDAQRL</sequence>
<dbReference type="Proteomes" id="UP000224006">
    <property type="component" value="Chromosome XI"/>
</dbReference>
<feature type="compositionally biased region" description="Basic and acidic residues" evidence="1">
    <location>
        <begin position="3656"/>
        <end position="3669"/>
    </location>
</feature>
<feature type="region of interest" description="Disordered" evidence="1">
    <location>
        <begin position="1928"/>
        <end position="2009"/>
    </location>
</feature>
<feature type="region of interest" description="Disordered" evidence="1">
    <location>
        <begin position="3844"/>
        <end position="3865"/>
    </location>
</feature>
<feature type="compositionally biased region" description="Low complexity" evidence="1">
    <location>
        <begin position="634"/>
        <end position="652"/>
    </location>
</feature>
<feature type="compositionally biased region" description="Basic and acidic residues" evidence="1">
    <location>
        <begin position="1085"/>
        <end position="1103"/>
    </location>
</feature>
<evidence type="ECO:0008006" key="5">
    <source>
        <dbReference type="Google" id="ProtNLM"/>
    </source>
</evidence>
<gene>
    <name evidence="3" type="ORF">BESB_021010</name>
</gene>
<feature type="compositionally biased region" description="Basic and acidic residues" evidence="1">
    <location>
        <begin position="291"/>
        <end position="300"/>
    </location>
</feature>
<feature type="region of interest" description="Disordered" evidence="1">
    <location>
        <begin position="3275"/>
        <end position="3309"/>
    </location>
</feature>
<feature type="compositionally biased region" description="Low complexity" evidence="1">
    <location>
        <begin position="301"/>
        <end position="316"/>
    </location>
</feature>
<keyword evidence="2" id="KW-0472">Membrane</keyword>
<feature type="compositionally biased region" description="Low complexity" evidence="1">
    <location>
        <begin position="3740"/>
        <end position="3759"/>
    </location>
</feature>
<feature type="compositionally biased region" description="Basic and acidic residues" evidence="1">
    <location>
        <begin position="463"/>
        <end position="472"/>
    </location>
</feature>
<feature type="transmembrane region" description="Helical" evidence="2">
    <location>
        <begin position="4530"/>
        <end position="4552"/>
    </location>
</feature>
<dbReference type="KEGG" id="bbes:BESB_021010"/>
<feature type="compositionally biased region" description="Low complexity" evidence="1">
    <location>
        <begin position="156"/>
        <end position="175"/>
    </location>
</feature>
<feature type="compositionally biased region" description="Basic and acidic residues" evidence="1">
    <location>
        <begin position="1115"/>
        <end position="1125"/>
    </location>
</feature>
<name>A0A2A9M9V3_BESBE</name>
<feature type="compositionally biased region" description="Low complexity" evidence="1">
    <location>
        <begin position="3288"/>
        <end position="3303"/>
    </location>
</feature>
<dbReference type="EMBL" id="NWUJ01000012">
    <property type="protein sequence ID" value="PFH32160.1"/>
    <property type="molecule type" value="Genomic_DNA"/>
</dbReference>
<feature type="compositionally biased region" description="Basic residues" evidence="1">
    <location>
        <begin position="239"/>
        <end position="249"/>
    </location>
</feature>
<feature type="compositionally biased region" description="Basic and acidic residues" evidence="1">
    <location>
        <begin position="1593"/>
        <end position="1609"/>
    </location>
</feature>
<evidence type="ECO:0000256" key="1">
    <source>
        <dbReference type="SAM" id="MobiDB-lite"/>
    </source>
</evidence>
<feature type="compositionally biased region" description="Low complexity" evidence="1">
    <location>
        <begin position="442"/>
        <end position="457"/>
    </location>
</feature>
<keyword evidence="2" id="KW-0812">Transmembrane</keyword>
<feature type="region of interest" description="Disordered" evidence="1">
    <location>
        <begin position="1039"/>
        <end position="1362"/>
    </location>
</feature>